<keyword evidence="2 8" id="KW-0812">Transmembrane</keyword>
<dbReference type="GO" id="GO:0005886">
    <property type="term" value="C:plasma membrane"/>
    <property type="evidence" value="ECO:0007669"/>
    <property type="project" value="TreeGrafter"/>
</dbReference>
<feature type="transmembrane region" description="Helical" evidence="8">
    <location>
        <begin position="12"/>
        <end position="42"/>
    </location>
</feature>
<sequence>NSSQPFTAQTSLRFLLSLLSLIIAKCIMRIALVLLVIALSVFCSPVATSSEHSLKRSVHKVVSKRSEAESKPPKAESKPPKAESKPPKAESKPPKAESKPPKAESKPPKAESKPPKAESKPPKAESKPPKADPERIGCFKEVSKSRDLPFRRGSKGNAPEHCKRHCKEHGYLYAGVQKGSWCFCGNSFTKHVQVDDSECNTKCSGDSSRSCGGTQRTEIYSTVRRKLVLKGLGCFIDSRNRDLPIEHRSNVNTPGFCLNLCASKGFMYAGVQASEWCFCGNSLGKHGIAKDSDCNIGCSGDRRQSCGGHWRNFIYTTGVPVPK</sequence>
<evidence type="ECO:0000256" key="2">
    <source>
        <dbReference type="ARBA" id="ARBA00022692"/>
    </source>
</evidence>
<proteinExistence type="predicted"/>
<dbReference type="AlphaFoldDB" id="A0A267GSF2"/>
<accession>A0A267GSF2</accession>
<keyword evidence="6" id="KW-0325">Glycoprotein</keyword>
<feature type="non-terminal residue" evidence="10">
    <location>
        <position position="1"/>
    </location>
</feature>
<keyword evidence="3" id="KW-0732">Signal</keyword>
<feature type="domain" description="WSC" evidence="9">
    <location>
        <begin position="228"/>
        <end position="318"/>
    </location>
</feature>
<dbReference type="InterPro" id="IPR051836">
    <property type="entry name" value="Kremen_rcpt"/>
</dbReference>
<feature type="region of interest" description="Disordered" evidence="7">
    <location>
        <begin position="53"/>
        <end position="137"/>
    </location>
</feature>
<evidence type="ECO:0000256" key="8">
    <source>
        <dbReference type="SAM" id="Phobius"/>
    </source>
</evidence>
<dbReference type="InterPro" id="IPR002889">
    <property type="entry name" value="WSC_carb-bd"/>
</dbReference>
<dbReference type="PANTHER" id="PTHR24269:SF16">
    <property type="entry name" value="PROTEIN SLG1"/>
    <property type="match status" value="1"/>
</dbReference>
<keyword evidence="5 8" id="KW-0472">Membrane</keyword>
<organism evidence="10 11">
    <name type="scientific">Macrostomum lignano</name>
    <dbReference type="NCBI Taxonomy" id="282301"/>
    <lineage>
        <taxon>Eukaryota</taxon>
        <taxon>Metazoa</taxon>
        <taxon>Spiralia</taxon>
        <taxon>Lophotrochozoa</taxon>
        <taxon>Platyhelminthes</taxon>
        <taxon>Rhabditophora</taxon>
        <taxon>Macrostomorpha</taxon>
        <taxon>Macrostomida</taxon>
        <taxon>Macrostomidae</taxon>
        <taxon>Macrostomum</taxon>
    </lineage>
</organism>
<comment type="caution">
    <text evidence="10">The sequence shown here is derived from an EMBL/GenBank/DDBJ whole genome shotgun (WGS) entry which is preliminary data.</text>
</comment>
<dbReference type="PROSITE" id="PS51212">
    <property type="entry name" value="WSC"/>
    <property type="match status" value="2"/>
</dbReference>
<evidence type="ECO:0000256" key="4">
    <source>
        <dbReference type="ARBA" id="ARBA00022989"/>
    </source>
</evidence>
<name>A0A267GSF2_9PLAT</name>
<feature type="compositionally biased region" description="Basic and acidic residues" evidence="7">
    <location>
        <begin position="64"/>
        <end position="137"/>
    </location>
</feature>
<evidence type="ECO:0000256" key="6">
    <source>
        <dbReference type="ARBA" id="ARBA00023180"/>
    </source>
</evidence>
<evidence type="ECO:0000256" key="7">
    <source>
        <dbReference type="SAM" id="MobiDB-lite"/>
    </source>
</evidence>
<dbReference type="PANTHER" id="PTHR24269">
    <property type="entry name" value="KREMEN PROTEIN"/>
    <property type="match status" value="1"/>
</dbReference>
<evidence type="ECO:0000256" key="5">
    <source>
        <dbReference type="ARBA" id="ARBA00023136"/>
    </source>
</evidence>
<evidence type="ECO:0000259" key="9">
    <source>
        <dbReference type="PROSITE" id="PS51212"/>
    </source>
</evidence>
<keyword evidence="11" id="KW-1185">Reference proteome</keyword>
<dbReference type="SMART" id="SM00321">
    <property type="entry name" value="WSC"/>
    <property type="match status" value="2"/>
</dbReference>
<evidence type="ECO:0000256" key="3">
    <source>
        <dbReference type="ARBA" id="ARBA00022729"/>
    </source>
</evidence>
<dbReference type="EMBL" id="NIVC01000199">
    <property type="protein sequence ID" value="PAA88239.1"/>
    <property type="molecule type" value="Genomic_DNA"/>
</dbReference>
<feature type="domain" description="WSC" evidence="9">
    <location>
        <begin position="132"/>
        <end position="223"/>
    </location>
</feature>
<dbReference type="Pfam" id="PF01822">
    <property type="entry name" value="WSC"/>
    <property type="match status" value="2"/>
</dbReference>
<dbReference type="OrthoDB" id="6137645at2759"/>
<protein>
    <recommendedName>
        <fullName evidence="9">WSC domain-containing protein</fullName>
    </recommendedName>
</protein>
<comment type="subcellular location">
    <subcellularLocation>
        <location evidence="1">Membrane</location>
        <topology evidence="1">Single-pass membrane protein</topology>
    </subcellularLocation>
</comment>
<dbReference type="Proteomes" id="UP000215902">
    <property type="component" value="Unassembled WGS sequence"/>
</dbReference>
<keyword evidence="4 8" id="KW-1133">Transmembrane helix</keyword>
<evidence type="ECO:0000313" key="11">
    <source>
        <dbReference type="Proteomes" id="UP000215902"/>
    </source>
</evidence>
<evidence type="ECO:0000313" key="10">
    <source>
        <dbReference type="EMBL" id="PAA88239.1"/>
    </source>
</evidence>
<gene>
    <name evidence="10" type="ORF">BOX15_Mlig006775g1</name>
</gene>
<reference evidence="10 11" key="1">
    <citation type="submission" date="2017-06" db="EMBL/GenBank/DDBJ databases">
        <title>A platform for efficient transgenesis in Macrostomum lignano, a flatworm model organism for stem cell research.</title>
        <authorList>
            <person name="Berezikov E."/>
        </authorList>
    </citation>
    <scope>NUCLEOTIDE SEQUENCE [LARGE SCALE GENOMIC DNA]</scope>
    <source>
        <strain evidence="10">DV1</strain>
        <tissue evidence="10">Whole organism</tissue>
    </source>
</reference>
<dbReference type="SUPFAM" id="SSF57997">
    <property type="entry name" value="Tropomyosin"/>
    <property type="match status" value="1"/>
</dbReference>
<dbReference type="STRING" id="282301.A0A267GSF2"/>
<evidence type="ECO:0000256" key="1">
    <source>
        <dbReference type="ARBA" id="ARBA00004167"/>
    </source>
</evidence>